<evidence type="ECO:0000313" key="2">
    <source>
        <dbReference type="Proteomes" id="UP001160148"/>
    </source>
</evidence>
<dbReference type="EMBL" id="CARXXK010000002">
    <property type="protein sequence ID" value="CAI6354665.1"/>
    <property type="molecule type" value="Genomic_DNA"/>
</dbReference>
<organism evidence="1 2">
    <name type="scientific">Macrosiphum euphorbiae</name>
    <name type="common">potato aphid</name>
    <dbReference type="NCBI Taxonomy" id="13131"/>
    <lineage>
        <taxon>Eukaryota</taxon>
        <taxon>Metazoa</taxon>
        <taxon>Ecdysozoa</taxon>
        <taxon>Arthropoda</taxon>
        <taxon>Hexapoda</taxon>
        <taxon>Insecta</taxon>
        <taxon>Pterygota</taxon>
        <taxon>Neoptera</taxon>
        <taxon>Paraneoptera</taxon>
        <taxon>Hemiptera</taxon>
        <taxon>Sternorrhyncha</taxon>
        <taxon>Aphidomorpha</taxon>
        <taxon>Aphidoidea</taxon>
        <taxon>Aphididae</taxon>
        <taxon>Macrosiphini</taxon>
        <taxon>Macrosiphum</taxon>
    </lineage>
</organism>
<comment type="caution">
    <text evidence="1">The sequence shown here is derived from an EMBL/GenBank/DDBJ whole genome shotgun (WGS) entry which is preliminary data.</text>
</comment>
<sequence length="556" mass="62862">MLFKNELDNNNNDILQLIDFYKDSDNLSEPDIVIAEIKMWKNVLKRTEEDQKPKTVIQFLQFCDEDLFPNIYKLIKITLTTTLKRIRLASFVVMPSPRSFSASSLDDVHDYDLNGLGGCSFDIINEIDKFLETLDGAESDGADLVRIEEVVNNNTPNNQSDVEFVGKDSAVFQLLEDHENYGVYEHNPNECNWNVFYKTLPPGEQIIKLEPIKTEIVNDDFNTDVLETFSFNVDNTQEKPISNTSEFCDDVLENFSFKISPSKDDNINKNEFRKPNPWYRTDSTQRNNVFNHKIKNQYQGNSSFVSVPNNNNNYKKNAFKKPNPWYRKDSTLRNNVNKIFPSHLPPVPFRAHGVVGEGNSSLPTAQSHLPPVPFRAHGVVGEGNSSLPTAQSHFPPVPFRPHGVVAEGNSSLPSAKSHLPPIPFRPHGVVAEENSSLPSAKSHLPPIPFRPHGVVAEGNSSLPTAQSHLPPVPFRAHGVVAEYLCPVSLAGTTIKFVSRKLANTSMREQILIELATHGVIENNWWTPDDLFYTTYKERCMAQYVYSIYPHNNKSSY</sequence>
<proteinExistence type="predicted"/>
<gene>
    <name evidence="1" type="ORF">MEUPH1_LOCUS10627</name>
</gene>
<keyword evidence="2" id="KW-1185">Reference proteome</keyword>
<dbReference type="AlphaFoldDB" id="A0AAV0WFI2"/>
<protein>
    <submittedName>
        <fullName evidence="1">Uncharacterized protein</fullName>
    </submittedName>
</protein>
<accession>A0AAV0WFI2</accession>
<evidence type="ECO:0000313" key="1">
    <source>
        <dbReference type="EMBL" id="CAI6354665.1"/>
    </source>
</evidence>
<name>A0AAV0WFI2_9HEMI</name>
<dbReference type="Proteomes" id="UP001160148">
    <property type="component" value="Unassembled WGS sequence"/>
</dbReference>
<reference evidence="1 2" key="1">
    <citation type="submission" date="2023-01" db="EMBL/GenBank/DDBJ databases">
        <authorList>
            <person name="Whitehead M."/>
        </authorList>
    </citation>
    <scope>NUCLEOTIDE SEQUENCE [LARGE SCALE GENOMIC DNA]</scope>
</reference>